<evidence type="ECO:0000313" key="3">
    <source>
        <dbReference type="Proteomes" id="UP000594059"/>
    </source>
</evidence>
<gene>
    <name evidence="2" type="ORF">INQ41_11655</name>
</gene>
<proteinExistence type="predicted"/>
<evidence type="ECO:0000313" key="2">
    <source>
        <dbReference type="EMBL" id="QOW20937.1"/>
    </source>
</evidence>
<dbReference type="InterPro" id="IPR011059">
    <property type="entry name" value="Metal-dep_hydrolase_composite"/>
</dbReference>
<dbReference type="SUPFAM" id="SSF51338">
    <property type="entry name" value="Composite domain of metallo-dependent hydrolases"/>
    <property type="match status" value="1"/>
</dbReference>
<name>A0A7S6UIK4_9GAMM</name>
<dbReference type="AlphaFoldDB" id="A0A7S6UIK4"/>
<dbReference type="InterPro" id="IPR013108">
    <property type="entry name" value="Amidohydro_3"/>
</dbReference>
<sequence length="492" mass="52997">MRQSDVAIVDDRIVWVGPDASQRYRAARTIDAAGQVVAPGFIDPHSHPDAYIRSDDPAQRRNAPWLYQGVTTIGIGVDGGGSPDIARQRAWFEVNGVGTNLVPYVGFGAVRSRVLGQSARAPDAAELAQMRGLVASAMCEGAFGLSSGLFYVPQSYASTDEVVAVAGEAARRGGLYDTHQRDESSYGVGLVESTREAIEIGRCAGMPVHIAHIKALGVDVHGKAAELVALVEQARADGQRVTADQYPWLASGTGLAAALLPPWSREGGREAMLERFADPVQRADIHQEMQDNLRRRGGADAILLTSIGEEWTGRTLAEVAADWRVSAIDAALRIIGQDERPPGVRSSASIASFNMRQDDVDLLMQQPWVVTSSDGSNGHPRQYGSFPEKFARYVRERKLLDIATFIHRSTGLSADILGLQERGYLRPGYFADVVVFDPATLAARATYVQPRELSVGVNHLIVNGVVAISDGAQTDELGGRMLHHVPTEGTCP</sequence>
<protein>
    <submittedName>
        <fullName evidence="2">Amidohydrolase family protein</fullName>
    </submittedName>
</protein>
<dbReference type="KEGG" id="lcic:INQ41_11655"/>
<feature type="domain" description="Amidohydrolase 3" evidence="1">
    <location>
        <begin position="28"/>
        <end position="466"/>
    </location>
</feature>
<dbReference type="SUPFAM" id="SSF51556">
    <property type="entry name" value="Metallo-dependent hydrolases"/>
    <property type="match status" value="1"/>
</dbReference>
<evidence type="ECO:0000259" key="1">
    <source>
        <dbReference type="Pfam" id="PF07969"/>
    </source>
</evidence>
<keyword evidence="2" id="KW-0378">Hydrolase</keyword>
<dbReference type="PANTHER" id="PTHR11647:SF1">
    <property type="entry name" value="COLLAPSIN RESPONSE MEDIATOR PROTEIN"/>
    <property type="match status" value="1"/>
</dbReference>
<dbReference type="EMBL" id="CP063656">
    <property type="protein sequence ID" value="QOW20937.1"/>
    <property type="molecule type" value="Genomic_DNA"/>
</dbReference>
<dbReference type="InterPro" id="IPR050378">
    <property type="entry name" value="Metallo-dep_Hydrolases_sf"/>
</dbReference>
<dbReference type="Proteomes" id="UP000594059">
    <property type="component" value="Chromosome"/>
</dbReference>
<dbReference type="GO" id="GO:0016810">
    <property type="term" value="F:hydrolase activity, acting on carbon-nitrogen (but not peptide) bonds"/>
    <property type="evidence" value="ECO:0007669"/>
    <property type="project" value="InterPro"/>
</dbReference>
<keyword evidence="3" id="KW-1185">Reference proteome</keyword>
<reference evidence="2 3" key="1">
    <citation type="submission" date="2020-10" db="EMBL/GenBank/DDBJ databases">
        <title>complete genome sequencing of Lysobacter sp. H21R20.</title>
        <authorList>
            <person name="Bae J.-W."/>
            <person name="Lee S.-Y."/>
        </authorList>
    </citation>
    <scope>NUCLEOTIDE SEQUENCE [LARGE SCALE GENOMIC DNA]</scope>
    <source>
        <strain evidence="2 3">H21R20</strain>
    </source>
</reference>
<dbReference type="InterPro" id="IPR032466">
    <property type="entry name" value="Metal_Hydrolase"/>
</dbReference>
<organism evidence="2 3">
    <name type="scientific">Novilysobacter ciconiae</name>
    <dbReference type="NCBI Taxonomy" id="2781022"/>
    <lineage>
        <taxon>Bacteria</taxon>
        <taxon>Pseudomonadati</taxon>
        <taxon>Pseudomonadota</taxon>
        <taxon>Gammaproteobacteria</taxon>
        <taxon>Lysobacterales</taxon>
        <taxon>Lysobacteraceae</taxon>
        <taxon>Novilysobacter</taxon>
    </lineage>
</organism>
<dbReference type="PANTHER" id="PTHR11647">
    <property type="entry name" value="HYDRANTOINASE/DIHYDROPYRIMIDINASE FAMILY MEMBER"/>
    <property type="match status" value="1"/>
</dbReference>
<dbReference type="Gene3D" id="3.20.20.140">
    <property type="entry name" value="Metal-dependent hydrolases"/>
    <property type="match status" value="2"/>
</dbReference>
<accession>A0A7S6UIK4</accession>
<dbReference type="Pfam" id="PF07969">
    <property type="entry name" value="Amidohydro_3"/>
    <property type="match status" value="1"/>
</dbReference>